<evidence type="ECO:0000313" key="4">
    <source>
        <dbReference type="Proteomes" id="UP000293902"/>
    </source>
</evidence>
<dbReference type="Proteomes" id="UP000293902">
    <property type="component" value="Chromosome"/>
</dbReference>
<dbReference type="EMBL" id="QLNI01000023">
    <property type="protein sequence ID" value="RAM01723.1"/>
    <property type="molecule type" value="Genomic_DNA"/>
</dbReference>
<sequence length="180" mass="20828">MTTACVRKILPNVKDFKTFWKKQGPFRYALTSNEYPPVLLDLEEWIFGQDKQAVLKELMQFSRMKMSFVSAPFNPDNKSILRPDDLCAWKIVHFPEAWNAMVCEGFLPEGQLTRAVVDECIALGLNQDKSGIEQAFFSLLERQLDCMGYVWLPPRGNAKSAFIHEYLDEWRQDEEEAGLL</sequence>
<protein>
    <submittedName>
        <fullName evidence="2">Uncharacterized protein</fullName>
    </submittedName>
</protein>
<proteinExistence type="predicted"/>
<keyword evidence="4" id="KW-1185">Reference proteome</keyword>
<reference evidence="2 3" key="1">
    <citation type="submission" date="2018-06" db="EMBL/GenBank/DDBJ databases">
        <title>Complete Genome Sequence of Desulfobacter hydrogenophilus (DSM3380).</title>
        <authorList>
            <person name="Marietou A."/>
            <person name="Schreiber L."/>
            <person name="Marshall I."/>
            <person name="Jorgensen B."/>
        </authorList>
    </citation>
    <scope>NUCLEOTIDE SEQUENCE [LARGE SCALE GENOMIC DNA]</scope>
    <source>
        <strain evidence="2 3">DSM 3380</strain>
    </source>
</reference>
<evidence type="ECO:0000313" key="2">
    <source>
        <dbReference type="EMBL" id="RAM01723.1"/>
    </source>
</evidence>
<gene>
    <name evidence="2" type="ORF">DO021_12365</name>
    <name evidence="1" type="ORF">EYB58_13115</name>
</gene>
<dbReference type="Proteomes" id="UP000248798">
    <property type="component" value="Unassembled WGS sequence"/>
</dbReference>
<dbReference type="EMBL" id="CP036313">
    <property type="protein sequence ID" value="QBH13778.1"/>
    <property type="molecule type" value="Genomic_DNA"/>
</dbReference>
<accession>A0A328FFA8</accession>
<dbReference type="AlphaFoldDB" id="A0A328FFA8"/>
<name>A0A328FFA8_9BACT</name>
<dbReference type="RefSeq" id="WP_111957096.1">
    <property type="nucleotide sequence ID" value="NZ_CP036313.1"/>
</dbReference>
<dbReference type="OrthoDB" id="5416541at2"/>
<organism evidence="2 3">
    <name type="scientific">Desulfobacter hydrogenophilus</name>
    <dbReference type="NCBI Taxonomy" id="2291"/>
    <lineage>
        <taxon>Bacteria</taxon>
        <taxon>Pseudomonadati</taxon>
        <taxon>Thermodesulfobacteriota</taxon>
        <taxon>Desulfobacteria</taxon>
        <taxon>Desulfobacterales</taxon>
        <taxon>Desulfobacteraceae</taxon>
        <taxon>Desulfobacter</taxon>
    </lineage>
</organism>
<reference evidence="1 4" key="2">
    <citation type="submission" date="2019-02" db="EMBL/GenBank/DDBJ databases">
        <title>Complete genome sequence of Desulfobacter hydrogenophilus AcRS1.</title>
        <authorList>
            <person name="Marietou A."/>
            <person name="Lund M.B."/>
            <person name="Marshall I.P.G."/>
            <person name="Schreiber L."/>
            <person name="Jorgensen B."/>
        </authorList>
    </citation>
    <scope>NUCLEOTIDE SEQUENCE [LARGE SCALE GENOMIC DNA]</scope>
    <source>
        <strain evidence="1 4">AcRS1</strain>
    </source>
</reference>
<evidence type="ECO:0000313" key="1">
    <source>
        <dbReference type="EMBL" id="QBH13778.1"/>
    </source>
</evidence>
<evidence type="ECO:0000313" key="3">
    <source>
        <dbReference type="Proteomes" id="UP000248798"/>
    </source>
</evidence>